<feature type="transmembrane region" description="Helical" evidence="1">
    <location>
        <begin position="117"/>
        <end position="136"/>
    </location>
</feature>
<dbReference type="PIRSF" id="PIRSF029509">
    <property type="entry name" value="UCP029509"/>
    <property type="match status" value="1"/>
</dbReference>
<organism evidence="3 4">
    <name type="scientific">Paraburkholderia solisilvae</name>
    <dbReference type="NCBI Taxonomy" id="624376"/>
    <lineage>
        <taxon>Bacteria</taxon>
        <taxon>Pseudomonadati</taxon>
        <taxon>Pseudomonadota</taxon>
        <taxon>Betaproteobacteria</taxon>
        <taxon>Burkholderiales</taxon>
        <taxon>Burkholderiaceae</taxon>
        <taxon>Paraburkholderia</taxon>
    </lineage>
</organism>
<protein>
    <recommendedName>
        <fullName evidence="2">DUF2231 domain-containing protein</fullName>
    </recommendedName>
</protein>
<dbReference type="InterPro" id="IPR019251">
    <property type="entry name" value="DUF2231_TM"/>
</dbReference>
<keyword evidence="4" id="KW-1185">Reference proteome</keyword>
<keyword evidence="1" id="KW-0472">Membrane</keyword>
<keyword evidence="1" id="KW-0812">Transmembrane</keyword>
<evidence type="ECO:0000313" key="4">
    <source>
        <dbReference type="Proteomes" id="UP000494329"/>
    </source>
</evidence>
<feature type="domain" description="DUF2231" evidence="2">
    <location>
        <begin position="22"/>
        <end position="129"/>
    </location>
</feature>
<keyword evidence="1" id="KW-1133">Transmembrane helix</keyword>
<feature type="transmembrane region" description="Helical" evidence="1">
    <location>
        <begin position="86"/>
        <end position="105"/>
    </location>
</feature>
<name>A0A6J5CVI7_9BURK</name>
<evidence type="ECO:0000256" key="1">
    <source>
        <dbReference type="SAM" id="Phobius"/>
    </source>
</evidence>
<dbReference type="Proteomes" id="UP000494329">
    <property type="component" value="Unassembled WGS sequence"/>
</dbReference>
<dbReference type="RefSeq" id="WP_175108747.1">
    <property type="nucleotide sequence ID" value="NZ_CADIKF010000001.1"/>
</dbReference>
<dbReference type="EMBL" id="CADIKF010000001">
    <property type="protein sequence ID" value="CAB3745959.1"/>
    <property type="molecule type" value="Genomic_DNA"/>
</dbReference>
<accession>A0A6J5CVI7</accession>
<proteinExistence type="predicted"/>
<sequence>MTPSSPRYRSRFATAVFDLLNPIPYGLFVGTLIFDITYASTRNVFWGKSAAWLVIVGLFFAIIPRLINLFHVWLPSRYPVTGIERIAFWLNLSGIIAAIVNAFVHSRDAYAMVPENIILSVITVALLSLGQIVLAFDKFVFREVAHD</sequence>
<dbReference type="InterPro" id="IPR016923">
    <property type="entry name" value="UCP029509"/>
</dbReference>
<feature type="transmembrane region" description="Helical" evidence="1">
    <location>
        <begin position="50"/>
        <end position="74"/>
    </location>
</feature>
<gene>
    <name evidence="3" type="ORF">LMG29739_00066</name>
</gene>
<evidence type="ECO:0000259" key="2">
    <source>
        <dbReference type="Pfam" id="PF09990"/>
    </source>
</evidence>
<evidence type="ECO:0000313" key="3">
    <source>
        <dbReference type="EMBL" id="CAB3745959.1"/>
    </source>
</evidence>
<feature type="transmembrane region" description="Helical" evidence="1">
    <location>
        <begin position="12"/>
        <end position="38"/>
    </location>
</feature>
<dbReference type="AlphaFoldDB" id="A0A6J5CVI7"/>
<dbReference type="Pfam" id="PF09990">
    <property type="entry name" value="DUF2231"/>
    <property type="match status" value="1"/>
</dbReference>
<reference evidence="3 4" key="1">
    <citation type="submission" date="2020-04" db="EMBL/GenBank/DDBJ databases">
        <authorList>
            <person name="De Canck E."/>
        </authorList>
    </citation>
    <scope>NUCLEOTIDE SEQUENCE [LARGE SCALE GENOMIC DNA]</scope>
    <source>
        <strain evidence="3 4">LMG 29739</strain>
    </source>
</reference>